<name>B9XRP3_PEDPL</name>
<evidence type="ECO:0000313" key="2">
    <source>
        <dbReference type="Proteomes" id="UP000003688"/>
    </source>
</evidence>
<organism evidence="1 2">
    <name type="scientific">Pedosphaera parvula (strain Ellin514)</name>
    <dbReference type="NCBI Taxonomy" id="320771"/>
    <lineage>
        <taxon>Bacteria</taxon>
        <taxon>Pseudomonadati</taxon>
        <taxon>Verrucomicrobiota</taxon>
        <taxon>Pedosphaerae</taxon>
        <taxon>Pedosphaerales</taxon>
        <taxon>Pedosphaeraceae</taxon>
        <taxon>Pedosphaera</taxon>
    </lineage>
</organism>
<comment type="caution">
    <text evidence="1">The sequence shown here is derived from an EMBL/GenBank/DDBJ whole genome shotgun (WGS) entry which is preliminary data.</text>
</comment>
<evidence type="ECO:0000313" key="1">
    <source>
        <dbReference type="EMBL" id="EEF57514.1"/>
    </source>
</evidence>
<gene>
    <name evidence="1" type="ORF">Cflav_PD0445</name>
</gene>
<dbReference type="STRING" id="320771.Cflav_PD0445"/>
<dbReference type="AlphaFoldDB" id="B9XRP3"/>
<protein>
    <submittedName>
        <fullName evidence="1">Uncharacterized protein</fullName>
    </submittedName>
</protein>
<accession>B9XRP3</accession>
<dbReference type="Proteomes" id="UP000003688">
    <property type="component" value="Unassembled WGS sequence"/>
</dbReference>
<reference evidence="1 2" key="1">
    <citation type="journal article" date="2011" name="J. Bacteriol.">
        <title>Genome sequence of 'Pedosphaera parvula' Ellin514, an aerobic Verrucomicrobial isolate from pasture soil.</title>
        <authorList>
            <person name="Kant R."/>
            <person name="van Passel M.W."/>
            <person name="Sangwan P."/>
            <person name="Palva A."/>
            <person name="Lucas S."/>
            <person name="Copeland A."/>
            <person name="Lapidus A."/>
            <person name="Glavina Del Rio T."/>
            <person name="Dalin E."/>
            <person name="Tice H."/>
            <person name="Bruce D."/>
            <person name="Goodwin L."/>
            <person name="Pitluck S."/>
            <person name="Chertkov O."/>
            <person name="Larimer F.W."/>
            <person name="Land M.L."/>
            <person name="Hauser L."/>
            <person name="Brettin T.S."/>
            <person name="Detter J.C."/>
            <person name="Han S."/>
            <person name="de Vos W.M."/>
            <person name="Janssen P.H."/>
            <person name="Smidt H."/>
        </authorList>
    </citation>
    <scope>NUCLEOTIDE SEQUENCE [LARGE SCALE GENOMIC DNA]</scope>
    <source>
        <strain evidence="1 2">Ellin514</strain>
    </source>
</reference>
<sequence length="120" mass="14109">MVTTDWQWWTYIKVGDYVARRGCILEFDYAARWIRYQKVINFPKDGIVDRGVFEGTFDGIWVDPERSFARPQEVIEALDRGVVPSTFAKLEDRDPRDYFRNERTVLASYFPANDASQSNE</sequence>
<dbReference type="RefSeq" id="WP_007418476.1">
    <property type="nucleotide sequence ID" value="NZ_ABOX02000066.1"/>
</dbReference>
<keyword evidence="2" id="KW-1185">Reference proteome</keyword>
<proteinExistence type="predicted"/>
<dbReference type="EMBL" id="ABOX02000066">
    <property type="protein sequence ID" value="EEF57514.1"/>
    <property type="molecule type" value="Genomic_DNA"/>
</dbReference>